<keyword evidence="2" id="KW-1133">Transmembrane helix</keyword>
<feature type="region of interest" description="Disordered" evidence="1">
    <location>
        <begin position="47"/>
        <end position="112"/>
    </location>
</feature>
<evidence type="ECO:0000256" key="1">
    <source>
        <dbReference type="SAM" id="MobiDB-lite"/>
    </source>
</evidence>
<feature type="compositionally biased region" description="Basic and acidic residues" evidence="1">
    <location>
        <begin position="100"/>
        <end position="112"/>
    </location>
</feature>
<keyword evidence="5" id="KW-1185">Reference proteome</keyword>
<keyword evidence="2" id="KW-0472">Membrane</keyword>
<dbReference type="Proteomes" id="UP000326553">
    <property type="component" value="Chromosome"/>
</dbReference>
<dbReference type="InterPro" id="IPR025874">
    <property type="entry name" value="DZR"/>
</dbReference>
<organism evidence="4 5">
    <name type="scientific">Streptomyces alboniger</name>
    <dbReference type="NCBI Taxonomy" id="132473"/>
    <lineage>
        <taxon>Bacteria</taxon>
        <taxon>Bacillati</taxon>
        <taxon>Actinomycetota</taxon>
        <taxon>Actinomycetes</taxon>
        <taxon>Kitasatosporales</taxon>
        <taxon>Streptomycetaceae</taxon>
        <taxon>Streptomyces</taxon>
        <taxon>Streptomyces aurantiacus group</taxon>
    </lineage>
</organism>
<evidence type="ECO:0000256" key="2">
    <source>
        <dbReference type="SAM" id="Phobius"/>
    </source>
</evidence>
<keyword evidence="2" id="KW-0812">Transmembrane</keyword>
<dbReference type="AlphaFoldDB" id="A0A5J6HWQ6"/>
<dbReference type="EMBL" id="CP023695">
    <property type="protein sequence ID" value="QEV21085.1"/>
    <property type="molecule type" value="Genomic_DNA"/>
</dbReference>
<evidence type="ECO:0000313" key="5">
    <source>
        <dbReference type="Proteomes" id="UP000326553"/>
    </source>
</evidence>
<reference evidence="4 5" key="1">
    <citation type="submission" date="2017-09" db="EMBL/GenBank/DDBJ databases">
        <authorList>
            <person name="Lee N."/>
            <person name="Cho B.-K."/>
        </authorList>
    </citation>
    <scope>NUCLEOTIDE SEQUENCE [LARGE SCALE GENOMIC DNA]</scope>
    <source>
        <strain evidence="4 5">ATCC 12461</strain>
    </source>
</reference>
<sequence length="246" mass="26092">MRCQSCGFENRVGSAYCEQCRTALTRPCASCGDPVAASAQHCPACGAPTAGGSSRPSPAGGAASRPYEAPTSGGPPRPRPYDAPTSYGAASTYGAPPRATPREARQGSGRDHFTGVVRDFQARREQWGNGGEEEIWHFRIERHDASGNALKLIPVEMRGLSFSGSVSNGDEVRLHGRWRDGTLRADELTNLTTHARVRAKAYRSLRVLAVVLAVLIGLFVIGMFVSVGISACTDTGGPPPGWPTEP</sequence>
<protein>
    <recommendedName>
        <fullName evidence="3">DZANK-type domain-containing protein</fullName>
    </recommendedName>
</protein>
<dbReference type="OrthoDB" id="4330194at2"/>
<evidence type="ECO:0000259" key="3">
    <source>
        <dbReference type="Pfam" id="PF12773"/>
    </source>
</evidence>
<feature type="transmembrane region" description="Helical" evidence="2">
    <location>
        <begin position="205"/>
        <end position="229"/>
    </location>
</feature>
<proteinExistence type="predicted"/>
<dbReference type="Pfam" id="PF12773">
    <property type="entry name" value="DZR"/>
    <property type="match status" value="1"/>
</dbReference>
<feature type="domain" description="DZANK-type" evidence="3">
    <location>
        <begin position="3"/>
        <end position="46"/>
    </location>
</feature>
<feature type="compositionally biased region" description="Low complexity" evidence="1">
    <location>
        <begin position="47"/>
        <end position="66"/>
    </location>
</feature>
<accession>A0A5J6HWQ6</accession>
<dbReference type="KEGG" id="salw:CP975_29190"/>
<gene>
    <name evidence="4" type="ORF">CP975_29190</name>
</gene>
<evidence type="ECO:0000313" key="4">
    <source>
        <dbReference type="EMBL" id="QEV21085.1"/>
    </source>
</evidence>
<name>A0A5J6HWQ6_STRAD</name>